<accession>A0A1L7XIP9</accession>
<name>A0A1L7XIP9_9HELO</name>
<protein>
    <submittedName>
        <fullName evidence="2">Uncharacterized protein</fullName>
    </submittedName>
</protein>
<proteinExistence type="predicted"/>
<organism evidence="2 3">
    <name type="scientific">Phialocephala subalpina</name>
    <dbReference type="NCBI Taxonomy" id="576137"/>
    <lineage>
        <taxon>Eukaryota</taxon>
        <taxon>Fungi</taxon>
        <taxon>Dikarya</taxon>
        <taxon>Ascomycota</taxon>
        <taxon>Pezizomycotina</taxon>
        <taxon>Leotiomycetes</taxon>
        <taxon>Helotiales</taxon>
        <taxon>Mollisiaceae</taxon>
        <taxon>Phialocephala</taxon>
        <taxon>Phialocephala fortinii species complex</taxon>
    </lineage>
</organism>
<evidence type="ECO:0000256" key="1">
    <source>
        <dbReference type="SAM" id="MobiDB-lite"/>
    </source>
</evidence>
<feature type="region of interest" description="Disordered" evidence="1">
    <location>
        <begin position="1"/>
        <end position="34"/>
    </location>
</feature>
<dbReference type="STRING" id="576137.A0A1L7XIP9"/>
<dbReference type="EMBL" id="FJOG01000028">
    <property type="protein sequence ID" value="CZR64919.1"/>
    <property type="molecule type" value="Genomic_DNA"/>
</dbReference>
<gene>
    <name evidence="2" type="ORF">PAC_14819</name>
</gene>
<evidence type="ECO:0000313" key="2">
    <source>
        <dbReference type="EMBL" id="CZR64919.1"/>
    </source>
</evidence>
<evidence type="ECO:0000313" key="3">
    <source>
        <dbReference type="Proteomes" id="UP000184330"/>
    </source>
</evidence>
<sequence>MNYLPSNPLASKAPAEGAEITEEQKRAQYDALSPEQKKKQTYTEWVKEVYNNQYERWMPWIEDQYLYWFGKGDNKASYVAKDTLNKSKITGIKQVDQIQDDVHNLVGNQLGDNGLLAPVGKMISTEGINRAERQGKDDKGSYGGPVAGYTDPMLKSGQKAGEGVAGGVAGGAQAVGGGVQSVGSGLVGGAKGAGGYVGGLFGGGRKKGEAVQR</sequence>
<reference evidence="2 3" key="1">
    <citation type="submission" date="2016-03" db="EMBL/GenBank/DDBJ databases">
        <authorList>
            <person name="Ploux O."/>
        </authorList>
    </citation>
    <scope>NUCLEOTIDE SEQUENCE [LARGE SCALE GENOMIC DNA]</scope>
    <source>
        <strain evidence="2 3">UAMH 11012</strain>
    </source>
</reference>
<dbReference type="AlphaFoldDB" id="A0A1L7XIP9"/>
<keyword evidence="3" id="KW-1185">Reference proteome</keyword>
<dbReference type="Proteomes" id="UP000184330">
    <property type="component" value="Unassembled WGS sequence"/>
</dbReference>
<dbReference type="OrthoDB" id="3001700at2759"/>